<dbReference type="Pfam" id="PF04829">
    <property type="entry name" value="PT-VENN"/>
    <property type="match status" value="1"/>
</dbReference>
<comment type="caution">
    <text evidence="6">The sequence shown here is derived from an EMBL/GenBank/DDBJ whole genome shotgun (WGS) entry which is preliminary data.</text>
</comment>
<name>F0F1N4_9NEIS</name>
<feature type="domain" description="VENN motif-containing" evidence="5">
    <location>
        <begin position="41"/>
        <end position="90"/>
    </location>
</feature>
<evidence type="ECO:0000256" key="3">
    <source>
        <dbReference type="ARBA" id="ARBA00022913"/>
    </source>
</evidence>
<evidence type="ECO:0000313" key="7">
    <source>
        <dbReference type="Proteomes" id="UP000004088"/>
    </source>
</evidence>
<comment type="subcellular location">
    <subcellularLocation>
        <location evidence="1">Target cell</location>
        <location evidence="1">Target cell cytoplasm</location>
    </subcellularLocation>
</comment>
<keyword evidence="3" id="KW-1266">Target cell cytoplasm</keyword>
<gene>
    <name evidence="6" type="ORF">HMPREF9098_2019</name>
</gene>
<dbReference type="EMBL" id="AEWV01000040">
    <property type="protein sequence ID" value="EGC16649.1"/>
    <property type="molecule type" value="Genomic_DNA"/>
</dbReference>
<evidence type="ECO:0000313" key="6">
    <source>
        <dbReference type="EMBL" id="EGC16649.1"/>
    </source>
</evidence>
<evidence type="ECO:0000256" key="2">
    <source>
        <dbReference type="ARBA" id="ARBA00022656"/>
    </source>
</evidence>
<proteinExistence type="predicted"/>
<keyword evidence="7" id="KW-1185">Reference proteome</keyword>
<dbReference type="AlphaFoldDB" id="F0F1N4"/>
<keyword evidence="2" id="KW-0800">Toxin</keyword>
<dbReference type="HOGENOM" id="CLU_2117721_0_0_4"/>
<evidence type="ECO:0000256" key="4">
    <source>
        <dbReference type="ARBA" id="ARBA00023026"/>
    </source>
</evidence>
<dbReference type="GO" id="GO:0090729">
    <property type="term" value="F:toxin activity"/>
    <property type="evidence" value="ECO:0007669"/>
    <property type="project" value="UniProtKB-KW"/>
</dbReference>
<sequence>MGAAVAAAGDNNALAGAINAGSVEAAVPVTSTWLYGEMDGSALTAEQKETVSAITNLLRAVTGAAIDNSSTNATQDSLNAQNAVENNYLTSKQLIEIDKAHHECGDEICKQHIL</sequence>
<evidence type="ECO:0000256" key="1">
    <source>
        <dbReference type="ARBA" id="ARBA00004219"/>
    </source>
</evidence>
<dbReference type="STRING" id="888741.HMPREF9098_2019"/>
<dbReference type="InterPro" id="IPR006914">
    <property type="entry name" value="VENN_dom"/>
</dbReference>
<accession>F0F1N4</accession>
<keyword evidence="4" id="KW-0843">Virulence</keyword>
<dbReference type="Proteomes" id="UP000004088">
    <property type="component" value="Unassembled WGS sequence"/>
</dbReference>
<reference evidence="6 7" key="1">
    <citation type="submission" date="2011-01" db="EMBL/GenBank/DDBJ databases">
        <authorList>
            <person name="Muzny D."/>
            <person name="Qin X."/>
            <person name="Deng J."/>
            <person name="Jiang H."/>
            <person name="Liu Y."/>
            <person name="Qu J."/>
            <person name="Song X.-Z."/>
            <person name="Zhang L."/>
            <person name="Thornton R."/>
            <person name="Coyle M."/>
            <person name="Francisco L."/>
            <person name="Jackson L."/>
            <person name="Javaid M."/>
            <person name="Korchina V."/>
            <person name="Kovar C."/>
            <person name="Mata R."/>
            <person name="Mathew T."/>
            <person name="Ngo R."/>
            <person name="Nguyen L."/>
            <person name="Nguyen N."/>
            <person name="Okwuonu G."/>
            <person name="Ongeri F."/>
            <person name="Pham C."/>
            <person name="Simmons D."/>
            <person name="Wilczek-Boney K."/>
            <person name="Hale W."/>
            <person name="Jakkamsetti A."/>
            <person name="Pham P."/>
            <person name="Ruth R."/>
            <person name="San Lucas F."/>
            <person name="Warren J."/>
            <person name="Zhang J."/>
            <person name="Zhao Z."/>
            <person name="Zhou C."/>
            <person name="Zhu D."/>
            <person name="Lee S."/>
            <person name="Bess C."/>
            <person name="Blankenburg K."/>
            <person name="Forbes L."/>
            <person name="Fu Q."/>
            <person name="Gubbala S."/>
            <person name="Hirani K."/>
            <person name="Jayaseelan J.C."/>
            <person name="Lara F."/>
            <person name="Munidasa M."/>
            <person name="Palculict T."/>
            <person name="Patil S."/>
            <person name="Pu L.-L."/>
            <person name="Saada N."/>
            <person name="Tang L."/>
            <person name="Weissenberger G."/>
            <person name="Zhu Y."/>
            <person name="Hemphill L."/>
            <person name="Shang Y."/>
            <person name="Youmans B."/>
            <person name="Ayvaz T."/>
            <person name="Ross M."/>
            <person name="Santibanez J."/>
            <person name="Aqrawi P."/>
            <person name="Gross S."/>
            <person name="Joshi V."/>
            <person name="Fowler G."/>
            <person name="Nazareth L."/>
            <person name="Reid J."/>
            <person name="Worley K."/>
            <person name="Petrosino J."/>
            <person name="Highlander S."/>
            <person name="Gibbs R."/>
        </authorList>
    </citation>
    <scope>NUCLEOTIDE SEQUENCE [LARGE SCALE GENOMIC DNA]</scope>
    <source>
        <strain evidence="6 7">ATCC 33394</strain>
    </source>
</reference>
<organism evidence="6 7">
    <name type="scientific">Kingella denitrificans ATCC 33394</name>
    <dbReference type="NCBI Taxonomy" id="888741"/>
    <lineage>
        <taxon>Bacteria</taxon>
        <taxon>Pseudomonadati</taxon>
        <taxon>Pseudomonadota</taxon>
        <taxon>Betaproteobacteria</taxon>
        <taxon>Neisseriales</taxon>
        <taxon>Neisseriaceae</taxon>
        <taxon>Kingella</taxon>
    </lineage>
</organism>
<protein>
    <recommendedName>
        <fullName evidence="5">VENN motif-containing domain-containing protein</fullName>
    </recommendedName>
</protein>
<evidence type="ECO:0000259" key="5">
    <source>
        <dbReference type="Pfam" id="PF04829"/>
    </source>
</evidence>